<dbReference type="OrthoDB" id="19261at2759"/>
<dbReference type="GO" id="GO:0042421">
    <property type="term" value="P:norepinephrine biosynthetic process"/>
    <property type="evidence" value="ECO:0007669"/>
    <property type="project" value="TreeGrafter"/>
</dbReference>
<dbReference type="AlphaFoldDB" id="A0A7R8W8K8"/>
<dbReference type="PANTHER" id="PTHR10157">
    <property type="entry name" value="DOPAMINE BETA HYDROXYLASE RELATED"/>
    <property type="match status" value="1"/>
</dbReference>
<dbReference type="GO" id="GO:0030667">
    <property type="term" value="C:secretory granule membrane"/>
    <property type="evidence" value="ECO:0007669"/>
    <property type="project" value="TreeGrafter"/>
</dbReference>
<evidence type="ECO:0000313" key="1">
    <source>
        <dbReference type="EMBL" id="CAD7226936.1"/>
    </source>
</evidence>
<dbReference type="SMART" id="SM00664">
    <property type="entry name" value="DoH"/>
    <property type="match status" value="1"/>
</dbReference>
<dbReference type="GO" id="GO:0004500">
    <property type="term" value="F:dopamine beta-monooxygenase activity"/>
    <property type="evidence" value="ECO:0007669"/>
    <property type="project" value="InterPro"/>
</dbReference>
<sequence length="172" mass="18601">MKSTLLFVLVACVFSASIKGQGRGSSPLGENMFLNWMVDGEMITMTLTGPDGGWIGVGTSEDGHMIYADLFVGWVRNGDVVGMDMHGMGMDGPPMLDHEQHGEILDFTSDGTTQTITFRRALDTGDTSEHGDRPIELAPMNVLWAWGAIGVDGMPDYHGPGQRGHLVIDFSQ</sequence>
<dbReference type="InterPro" id="IPR000945">
    <property type="entry name" value="DBH-like"/>
</dbReference>
<dbReference type="GO" id="GO:0042420">
    <property type="term" value="P:dopamine catabolic process"/>
    <property type="evidence" value="ECO:0007669"/>
    <property type="project" value="TreeGrafter"/>
</dbReference>
<dbReference type="InterPro" id="IPR005018">
    <property type="entry name" value="DOMON_domain"/>
</dbReference>
<dbReference type="EMBL" id="OB660981">
    <property type="protein sequence ID" value="CAD7226936.1"/>
    <property type="molecule type" value="Genomic_DNA"/>
</dbReference>
<dbReference type="PROSITE" id="PS50836">
    <property type="entry name" value="DOMON"/>
    <property type="match status" value="1"/>
</dbReference>
<dbReference type="GO" id="GO:0005507">
    <property type="term" value="F:copper ion binding"/>
    <property type="evidence" value="ECO:0007669"/>
    <property type="project" value="TreeGrafter"/>
</dbReference>
<accession>A0A7R8W8K8</accession>
<dbReference type="InterPro" id="IPR045266">
    <property type="entry name" value="DOH_DOMON"/>
</dbReference>
<dbReference type="GO" id="GO:0006589">
    <property type="term" value="P:octopamine biosynthetic process"/>
    <property type="evidence" value="ECO:0007669"/>
    <property type="project" value="TreeGrafter"/>
</dbReference>
<dbReference type="PANTHER" id="PTHR10157:SF23">
    <property type="entry name" value="MOXD1 HOMOLOG 1"/>
    <property type="match status" value="1"/>
</dbReference>
<reference evidence="1" key="1">
    <citation type="submission" date="2020-11" db="EMBL/GenBank/DDBJ databases">
        <authorList>
            <person name="Tran Van P."/>
        </authorList>
    </citation>
    <scope>NUCLEOTIDE SEQUENCE</scope>
</reference>
<name>A0A7R8W8K8_9CRUS</name>
<dbReference type="CDD" id="cd09631">
    <property type="entry name" value="DOMON_DOH"/>
    <property type="match status" value="1"/>
</dbReference>
<gene>
    <name evidence="1" type="ORF">CTOB1V02_LOCUS4847</name>
</gene>
<dbReference type="Gene3D" id="2.60.40.1210">
    <property type="entry name" value="Cellobiose dehydrogenase, cytochrome domain"/>
    <property type="match status" value="1"/>
</dbReference>
<organism evidence="1">
    <name type="scientific">Cyprideis torosa</name>
    <dbReference type="NCBI Taxonomy" id="163714"/>
    <lineage>
        <taxon>Eukaryota</taxon>
        <taxon>Metazoa</taxon>
        <taxon>Ecdysozoa</taxon>
        <taxon>Arthropoda</taxon>
        <taxon>Crustacea</taxon>
        <taxon>Oligostraca</taxon>
        <taxon>Ostracoda</taxon>
        <taxon>Podocopa</taxon>
        <taxon>Podocopida</taxon>
        <taxon>Cytherocopina</taxon>
        <taxon>Cytheroidea</taxon>
        <taxon>Cytherideidae</taxon>
        <taxon>Cyprideis</taxon>
    </lineage>
</organism>
<dbReference type="GO" id="GO:0005615">
    <property type="term" value="C:extracellular space"/>
    <property type="evidence" value="ECO:0007669"/>
    <property type="project" value="TreeGrafter"/>
</dbReference>
<dbReference type="SUPFAM" id="SSF49344">
    <property type="entry name" value="CBD9-like"/>
    <property type="match status" value="1"/>
</dbReference>
<proteinExistence type="predicted"/>
<dbReference type="Pfam" id="PF03351">
    <property type="entry name" value="DOMON"/>
    <property type="match status" value="1"/>
</dbReference>
<protein>
    <submittedName>
        <fullName evidence="1">Uncharacterized protein</fullName>
    </submittedName>
</protein>